<organism evidence="1 2">
    <name type="scientific">Pistacia atlantica</name>
    <dbReference type="NCBI Taxonomy" id="434234"/>
    <lineage>
        <taxon>Eukaryota</taxon>
        <taxon>Viridiplantae</taxon>
        <taxon>Streptophyta</taxon>
        <taxon>Embryophyta</taxon>
        <taxon>Tracheophyta</taxon>
        <taxon>Spermatophyta</taxon>
        <taxon>Magnoliopsida</taxon>
        <taxon>eudicotyledons</taxon>
        <taxon>Gunneridae</taxon>
        <taxon>Pentapetalae</taxon>
        <taxon>rosids</taxon>
        <taxon>malvids</taxon>
        <taxon>Sapindales</taxon>
        <taxon>Anacardiaceae</taxon>
        <taxon>Pistacia</taxon>
    </lineage>
</organism>
<reference evidence="2" key="1">
    <citation type="journal article" date="2023" name="G3 (Bethesda)">
        <title>Genome assembly and association tests identify interacting loci associated with vigor, precocity, and sex in interspecific pistachio rootstocks.</title>
        <authorList>
            <person name="Palmer W."/>
            <person name="Jacygrad E."/>
            <person name="Sagayaradj S."/>
            <person name="Cavanaugh K."/>
            <person name="Han R."/>
            <person name="Bertier L."/>
            <person name="Beede B."/>
            <person name="Kafkas S."/>
            <person name="Golino D."/>
            <person name="Preece J."/>
            <person name="Michelmore R."/>
        </authorList>
    </citation>
    <scope>NUCLEOTIDE SEQUENCE [LARGE SCALE GENOMIC DNA]</scope>
</reference>
<evidence type="ECO:0000313" key="2">
    <source>
        <dbReference type="Proteomes" id="UP001164250"/>
    </source>
</evidence>
<comment type="caution">
    <text evidence="1">The sequence shown here is derived from an EMBL/GenBank/DDBJ whole genome shotgun (WGS) entry which is preliminary data.</text>
</comment>
<proteinExistence type="predicted"/>
<dbReference type="EMBL" id="CM047910">
    <property type="protein sequence ID" value="KAJ0075494.1"/>
    <property type="molecule type" value="Genomic_DNA"/>
</dbReference>
<accession>A0ACC0ZSD7</accession>
<gene>
    <name evidence="1" type="ORF">Patl1_34356</name>
</gene>
<protein>
    <submittedName>
        <fullName evidence="1">Uncharacterized protein</fullName>
    </submittedName>
</protein>
<name>A0ACC0ZSD7_9ROSI</name>
<keyword evidence="2" id="KW-1185">Reference proteome</keyword>
<evidence type="ECO:0000313" key="1">
    <source>
        <dbReference type="EMBL" id="KAJ0075494.1"/>
    </source>
</evidence>
<dbReference type="Proteomes" id="UP001164250">
    <property type="component" value="Chromosome 15"/>
</dbReference>
<sequence length="226" mass="25973">MAVYSAIQDLFNLPTEIKQLIQATSEQPVREIFSQNPNRERINMDLEAIRNLTNLLWPAGNDPFGEISKIMMNLFQTVVKMVFQNYGVDKYYDSLVGSTRYVTTCKDVNGLEIQTKDGQWILHKPPSHSSFIYSASYAFKALSNGRIHPCCHRVTISGNNTRFSLGLFMFHKVLLQVPDELIDEEHPLRYKPLNHLEYRKSVTGHAAKRTHYAIEAHFFNCKSICS</sequence>